<proteinExistence type="predicted"/>
<dbReference type="PANTHER" id="PTHR35504">
    <property type="entry name" value="PROTEIN EMBRYONIC FLOWER 1"/>
    <property type="match status" value="1"/>
</dbReference>
<organism evidence="2 3">
    <name type="scientific">Castilleja foliolosa</name>
    <dbReference type="NCBI Taxonomy" id="1961234"/>
    <lineage>
        <taxon>Eukaryota</taxon>
        <taxon>Viridiplantae</taxon>
        <taxon>Streptophyta</taxon>
        <taxon>Embryophyta</taxon>
        <taxon>Tracheophyta</taxon>
        <taxon>Spermatophyta</taxon>
        <taxon>Magnoliopsida</taxon>
        <taxon>eudicotyledons</taxon>
        <taxon>Gunneridae</taxon>
        <taxon>Pentapetalae</taxon>
        <taxon>asterids</taxon>
        <taxon>lamiids</taxon>
        <taxon>Lamiales</taxon>
        <taxon>Orobanchaceae</taxon>
        <taxon>Pedicularideae</taxon>
        <taxon>Castillejinae</taxon>
        <taxon>Castilleja</taxon>
    </lineage>
</organism>
<feature type="compositionally biased region" description="Low complexity" evidence="1">
    <location>
        <begin position="628"/>
        <end position="641"/>
    </location>
</feature>
<dbReference type="EMBL" id="JAVIJP010000029">
    <property type="protein sequence ID" value="KAL3633473.1"/>
    <property type="molecule type" value="Genomic_DNA"/>
</dbReference>
<feature type="compositionally biased region" description="Basic and acidic residues" evidence="1">
    <location>
        <begin position="364"/>
        <end position="377"/>
    </location>
</feature>
<dbReference type="PANTHER" id="PTHR35504:SF1">
    <property type="entry name" value="PROTEIN EMBRYONIC FLOWER 1"/>
    <property type="match status" value="1"/>
</dbReference>
<feature type="region of interest" description="Disordered" evidence="1">
    <location>
        <begin position="355"/>
        <end position="377"/>
    </location>
</feature>
<sequence length="904" mass="100962">MDKSVVAVDESHRNESLVSGSKCSGSLVPINSIAIDINCEQEEIESPKHEHFSIRGYVSEKRKKDKKTCLPFASKADEDESDNINMPPLSAPKFRWWQCPECVPDQKNTLGMILAEQSDAGTSSYQNVVAGEKDNYFLTHCIQNIGDEHGSRDSRDVDYSYPSDKLIEFNPQFTEEHKAATNVMNNTERVRITEKANNNTPADEPEIMSSGSDEIVFSALPHKRKRKLRSLAEIINEDKSLTSEQYPKTKSAQIEADLNHQSHELEDSSDAKVTKTHHRKRKLIILDEDDIEPLETGPQIVKRSKGPVTEAENFIFNFNNNNNNGTCKQAGILESDSERDNRSALLDLRISAKTQQQHKARKQRSLDINRKGKRIDTEKRKTVATNETGFGNMGNVGLFVRNSLFEKQMDNASDMAKGKRPVEGDYSFYVPPSNKSGPDLDLSLSSFTGAEMNSEKQETSRKYTGIPDLNESIIEKTTMPDPSLHENLDISAYSGKETGREGKRPLVEYQPVQNTDNSTVGASDDIPMEIVELLAKNQRDRALDNSRKLLVPDDIHNPFRGSAYAETTPGPINFSYTNARSGLSGNIRPVQGFLNFPPSTNSDKNQFRRFSPLTLGQQHMSSYSGPNPISSAPRPRPSEASDLLWPPRRKNATFELNGVQNRSIQPNNGLEDPSYKGKSVNYMKGDERRAVTNGYSIKEGKVSPGRYKSVGSIDAYSNETIPAMQLLSLMDQGIVSGSSFKAGPSNFVNRPFSPCNHHPRLNKNDNQQNDLFVSSSFFTQSDRSKDFPTFLNGVLYSSDSSKKYFSQGQMPQQKGNSKAINVAGPSNMATQPSRSNLNLEVCTLNRNPADFSIPDAKNEFMISAKDLKLKKRNSSKDKSGARNVEGPKRQRVKKDLSRKDNSRK</sequence>
<evidence type="ECO:0000256" key="1">
    <source>
        <dbReference type="SAM" id="MobiDB-lite"/>
    </source>
</evidence>
<evidence type="ECO:0000313" key="2">
    <source>
        <dbReference type="EMBL" id="KAL3633473.1"/>
    </source>
</evidence>
<dbReference type="AlphaFoldDB" id="A0ABD3CU05"/>
<comment type="caution">
    <text evidence="2">The sequence shown here is derived from an EMBL/GenBank/DDBJ whole genome shotgun (WGS) entry which is preliminary data.</text>
</comment>
<name>A0ABD3CU05_9LAMI</name>
<protein>
    <recommendedName>
        <fullName evidence="4">Protein EMBRYONIC FLOWER 1</fullName>
    </recommendedName>
</protein>
<dbReference type="InterPro" id="IPR034583">
    <property type="entry name" value="EMF1"/>
</dbReference>
<dbReference type="Proteomes" id="UP001632038">
    <property type="component" value="Unassembled WGS sequence"/>
</dbReference>
<feature type="compositionally biased region" description="Polar residues" evidence="1">
    <location>
        <begin position="617"/>
        <end position="627"/>
    </location>
</feature>
<evidence type="ECO:0000313" key="3">
    <source>
        <dbReference type="Proteomes" id="UP001632038"/>
    </source>
</evidence>
<feature type="region of interest" description="Disordered" evidence="1">
    <location>
        <begin position="617"/>
        <end position="644"/>
    </location>
</feature>
<feature type="region of interest" description="Disordered" evidence="1">
    <location>
        <begin position="804"/>
        <end position="834"/>
    </location>
</feature>
<gene>
    <name evidence="2" type="ORF">CASFOL_022235</name>
</gene>
<accession>A0ABD3CU05</accession>
<evidence type="ECO:0008006" key="4">
    <source>
        <dbReference type="Google" id="ProtNLM"/>
    </source>
</evidence>
<keyword evidence="3" id="KW-1185">Reference proteome</keyword>
<feature type="region of interest" description="Disordered" evidence="1">
    <location>
        <begin position="866"/>
        <end position="904"/>
    </location>
</feature>
<reference evidence="3" key="1">
    <citation type="journal article" date="2024" name="IScience">
        <title>Strigolactones Initiate the Formation of Haustorium-like Structures in Castilleja.</title>
        <authorList>
            <person name="Buerger M."/>
            <person name="Peterson D."/>
            <person name="Chory J."/>
        </authorList>
    </citation>
    <scope>NUCLEOTIDE SEQUENCE [LARGE SCALE GENOMIC DNA]</scope>
</reference>
<feature type="compositionally biased region" description="Polar residues" evidence="1">
    <location>
        <begin position="804"/>
        <end position="819"/>
    </location>
</feature>
<feature type="compositionally biased region" description="Basic and acidic residues" evidence="1">
    <location>
        <begin position="874"/>
        <end position="904"/>
    </location>
</feature>